<feature type="compositionally biased region" description="Polar residues" evidence="1">
    <location>
        <begin position="51"/>
        <end position="65"/>
    </location>
</feature>
<feature type="region of interest" description="Disordered" evidence="1">
    <location>
        <begin position="126"/>
        <end position="172"/>
    </location>
</feature>
<dbReference type="PANTHER" id="PTHR21580">
    <property type="entry name" value="SHIPPO-1-RELATED"/>
    <property type="match status" value="1"/>
</dbReference>
<evidence type="ECO:0000313" key="2">
    <source>
        <dbReference type="Ensembl" id="ENSCPRP00005005012.1"/>
    </source>
</evidence>
<dbReference type="GeneTree" id="ENSGT00940000161995"/>
<evidence type="ECO:0000313" key="3">
    <source>
        <dbReference type="Proteomes" id="UP000594220"/>
    </source>
</evidence>
<dbReference type="PANTHER" id="PTHR21580:SF19">
    <property type="entry name" value="OUTER DENSE FIBER PROTEIN 3B"/>
    <property type="match status" value="1"/>
</dbReference>
<protein>
    <submittedName>
        <fullName evidence="2">Ciliary microtubule associated protein 1B</fullName>
    </submittedName>
</protein>
<gene>
    <name evidence="2" type="primary">CIMAP1B</name>
</gene>
<keyword evidence="3" id="KW-1185">Reference proteome</keyword>
<dbReference type="AlphaFoldDB" id="A0A7M4E625"/>
<dbReference type="GO" id="GO:0005856">
    <property type="term" value="C:cytoskeleton"/>
    <property type="evidence" value="ECO:0007669"/>
    <property type="project" value="TreeGrafter"/>
</dbReference>
<evidence type="ECO:0000256" key="1">
    <source>
        <dbReference type="SAM" id="MobiDB-lite"/>
    </source>
</evidence>
<sequence>MGGAIITGAGAACCPENRGCKSDRKRGAGSRKQSSRLGKGGPGREEKAELQTGQEAQGWEQTAEQQRARGKKPKQSSRSGEGAWAGSRKPPQEPAPPPACVAGRYSPEKAGKWAFPTAPIYSLASRTKEFSNDQTPGRPGRAAWRVPPPPAGSRLRSDPSARPPTTPSLGARATRALLRSPLAQTPGPCNYRAVDSNVYKARAPQFSMLARNVLPGDNTQKPGPGTYSPEKHRGQTFGIRHSDYLAPLIVDVAD</sequence>
<reference evidence="2" key="2">
    <citation type="submission" date="2025-09" db="UniProtKB">
        <authorList>
            <consortium name="Ensembl"/>
        </authorList>
    </citation>
    <scope>IDENTIFICATION</scope>
</reference>
<feature type="region of interest" description="Disordered" evidence="1">
    <location>
        <begin position="1"/>
        <end position="105"/>
    </location>
</feature>
<dbReference type="Ensembl" id="ENSCPRT00005005859.1">
    <property type="protein sequence ID" value="ENSCPRP00005005012.1"/>
    <property type="gene ID" value="ENSCPRG00005003599.1"/>
</dbReference>
<name>A0A7M4E625_CROPO</name>
<reference evidence="2" key="1">
    <citation type="submission" date="2025-08" db="UniProtKB">
        <authorList>
            <consortium name="Ensembl"/>
        </authorList>
    </citation>
    <scope>IDENTIFICATION</scope>
</reference>
<proteinExistence type="predicted"/>
<feature type="compositionally biased region" description="Low complexity" evidence="1">
    <location>
        <begin position="1"/>
        <end position="12"/>
    </location>
</feature>
<accession>A0A7M4E625</accession>
<feature type="region of interest" description="Disordered" evidence="1">
    <location>
        <begin position="214"/>
        <end position="236"/>
    </location>
</feature>
<dbReference type="Proteomes" id="UP000594220">
    <property type="component" value="Unplaced"/>
</dbReference>
<organism evidence="2 3">
    <name type="scientific">Crocodylus porosus</name>
    <name type="common">Saltwater crocodile</name>
    <name type="synonym">Estuarine crocodile</name>
    <dbReference type="NCBI Taxonomy" id="8502"/>
    <lineage>
        <taxon>Eukaryota</taxon>
        <taxon>Metazoa</taxon>
        <taxon>Chordata</taxon>
        <taxon>Craniata</taxon>
        <taxon>Vertebrata</taxon>
        <taxon>Euteleostomi</taxon>
        <taxon>Archelosauria</taxon>
        <taxon>Archosauria</taxon>
        <taxon>Crocodylia</taxon>
        <taxon>Longirostres</taxon>
        <taxon>Crocodylidae</taxon>
        <taxon>Crocodylus</taxon>
    </lineage>
</organism>
<dbReference type="InterPro" id="IPR010736">
    <property type="entry name" value="SHIPPO-rpt"/>
</dbReference>
<dbReference type="Pfam" id="PF07004">
    <property type="entry name" value="SHIPPO-rpt"/>
    <property type="match status" value="3"/>
</dbReference>
<dbReference type="InterPro" id="IPR051291">
    <property type="entry name" value="CIMAP"/>
</dbReference>